<evidence type="ECO:0000259" key="5">
    <source>
        <dbReference type="PROSITE" id="PS51464"/>
    </source>
</evidence>
<accession>A0A1R4KCM3</accession>
<dbReference type="PROSITE" id="PS51464">
    <property type="entry name" value="SIS"/>
    <property type="match status" value="1"/>
</dbReference>
<name>A0A1R4KCM3_9ACTN</name>
<dbReference type="PANTHER" id="PTHR30514">
    <property type="entry name" value="GLUCOKINASE"/>
    <property type="match status" value="1"/>
</dbReference>
<protein>
    <submittedName>
        <fullName evidence="6">Sialic acid utilization regulator, RpiR family</fullName>
    </submittedName>
</protein>
<dbReference type="Gene3D" id="3.40.50.10490">
    <property type="entry name" value="Glucose-6-phosphate isomerase like protein, domain 1"/>
    <property type="match status" value="1"/>
</dbReference>
<feature type="domain" description="HTH rpiR-type" evidence="4">
    <location>
        <begin position="9"/>
        <end position="85"/>
    </location>
</feature>
<dbReference type="Gene3D" id="1.10.10.10">
    <property type="entry name" value="Winged helix-like DNA-binding domain superfamily/Winged helix DNA-binding domain"/>
    <property type="match status" value="1"/>
</dbReference>
<proteinExistence type="predicted"/>
<dbReference type="InterPro" id="IPR035472">
    <property type="entry name" value="RpiR-like_SIS"/>
</dbReference>
<dbReference type="PANTHER" id="PTHR30514:SF1">
    <property type="entry name" value="HTH-TYPE TRANSCRIPTIONAL REGULATOR HEXR-RELATED"/>
    <property type="match status" value="1"/>
</dbReference>
<evidence type="ECO:0000256" key="1">
    <source>
        <dbReference type="ARBA" id="ARBA00023015"/>
    </source>
</evidence>
<evidence type="ECO:0000313" key="7">
    <source>
        <dbReference type="Proteomes" id="UP000188342"/>
    </source>
</evidence>
<dbReference type="OrthoDB" id="370421at2"/>
<dbReference type="Pfam" id="PF01418">
    <property type="entry name" value="HTH_6"/>
    <property type="match status" value="1"/>
</dbReference>
<dbReference type="GO" id="GO:1901135">
    <property type="term" value="P:carbohydrate derivative metabolic process"/>
    <property type="evidence" value="ECO:0007669"/>
    <property type="project" value="InterPro"/>
</dbReference>
<dbReference type="InterPro" id="IPR046348">
    <property type="entry name" value="SIS_dom_sf"/>
</dbReference>
<dbReference type="SUPFAM" id="SSF46689">
    <property type="entry name" value="Homeodomain-like"/>
    <property type="match status" value="1"/>
</dbReference>
<gene>
    <name evidence="6" type="ORF">FM114_13150</name>
</gene>
<dbReference type="AlphaFoldDB" id="A0A1R4KCM3"/>
<reference evidence="6 7" key="1">
    <citation type="submission" date="2017-02" db="EMBL/GenBank/DDBJ databases">
        <authorList>
            <person name="Peterson S.W."/>
        </authorList>
    </citation>
    <scope>NUCLEOTIDE SEQUENCE [LARGE SCALE GENOMIC DNA]</scope>
    <source>
        <strain evidence="6 7">LSP_Lj1</strain>
    </source>
</reference>
<dbReference type="SUPFAM" id="SSF53697">
    <property type="entry name" value="SIS domain"/>
    <property type="match status" value="1"/>
</dbReference>
<keyword evidence="7" id="KW-1185">Reference proteome</keyword>
<dbReference type="GO" id="GO:0003677">
    <property type="term" value="F:DNA binding"/>
    <property type="evidence" value="ECO:0007669"/>
    <property type="project" value="UniProtKB-KW"/>
</dbReference>
<evidence type="ECO:0000256" key="3">
    <source>
        <dbReference type="ARBA" id="ARBA00023163"/>
    </source>
</evidence>
<dbReference type="EMBL" id="FUKQ01000047">
    <property type="protein sequence ID" value="SJN41912.1"/>
    <property type="molecule type" value="Genomic_DNA"/>
</dbReference>
<keyword evidence="1" id="KW-0805">Transcription regulation</keyword>
<dbReference type="GO" id="GO:0097367">
    <property type="term" value="F:carbohydrate derivative binding"/>
    <property type="evidence" value="ECO:0007669"/>
    <property type="project" value="InterPro"/>
</dbReference>
<dbReference type="InterPro" id="IPR047640">
    <property type="entry name" value="RpiR-like"/>
</dbReference>
<sequence length="309" mass="32059">MNVQVSNPAPLMSVLRALEPSLPKGPAAVARYVVDHPADASGLSLGALARITGTSESTVARLATAAGFRGYRDLRIAVATAAGALEQGPGDANLTSDITQHDSPAATIAKLAAEERSAITDTATTLDADEVLAVAQVLVEARRIVVIGIGASGLVALDLAGKLSRIGLLAQAVVEGHEALTTAVVLQPQDLLVAISSSGETLDVVEPLEVARRNGVGTAALTARAGSSLTRADHTLLSVSLRENDLRPAAMASRTGQMFLVDVLFTMVAQLCFDQAKSAIKESWLALRPRHDASHGARHTKHPAQEEDA</sequence>
<dbReference type="Pfam" id="PF01380">
    <property type="entry name" value="SIS"/>
    <property type="match status" value="1"/>
</dbReference>
<dbReference type="InterPro" id="IPR036388">
    <property type="entry name" value="WH-like_DNA-bd_sf"/>
</dbReference>
<keyword evidence="2" id="KW-0238">DNA-binding</keyword>
<feature type="domain" description="SIS" evidence="5">
    <location>
        <begin position="134"/>
        <end position="274"/>
    </location>
</feature>
<evidence type="ECO:0000259" key="4">
    <source>
        <dbReference type="PROSITE" id="PS51071"/>
    </source>
</evidence>
<dbReference type="Proteomes" id="UP000188342">
    <property type="component" value="Unassembled WGS sequence"/>
</dbReference>
<keyword evidence="3" id="KW-0804">Transcription</keyword>
<dbReference type="PROSITE" id="PS51071">
    <property type="entry name" value="HTH_RPIR"/>
    <property type="match status" value="1"/>
</dbReference>
<evidence type="ECO:0000256" key="2">
    <source>
        <dbReference type="ARBA" id="ARBA00023125"/>
    </source>
</evidence>
<organism evidence="6 7">
    <name type="scientific">Luteococcus japonicus LSP_Lj1</name>
    <dbReference type="NCBI Taxonomy" id="1255658"/>
    <lineage>
        <taxon>Bacteria</taxon>
        <taxon>Bacillati</taxon>
        <taxon>Actinomycetota</taxon>
        <taxon>Actinomycetes</taxon>
        <taxon>Propionibacteriales</taxon>
        <taxon>Propionibacteriaceae</taxon>
        <taxon>Luteococcus</taxon>
    </lineage>
</organism>
<evidence type="ECO:0000313" key="6">
    <source>
        <dbReference type="EMBL" id="SJN41912.1"/>
    </source>
</evidence>
<dbReference type="STRING" id="1255658.FM114_13150"/>
<dbReference type="InterPro" id="IPR009057">
    <property type="entry name" value="Homeodomain-like_sf"/>
</dbReference>
<dbReference type="InterPro" id="IPR001347">
    <property type="entry name" value="SIS_dom"/>
</dbReference>
<dbReference type="RefSeq" id="WP_094765585.1">
    <property type="nucleotide sequence ID" value="NZ_FUKQ01000047.1"/>
</dbReference>
<dbReference type="GO" id="GO:0003700">
    <property type="term" value="F:DNA-binding transcription factor activity"/>
    <property type="evidence" value="ECO:0007669"/>
    <property type="project" value="InterPro"/>
</dbReference>
<dbReference type="CDD" id="cd05013">
    <property type="entry name" value="SIS_RpiR"/>
    <property type="match status" value="1"/>
</dbReference>
<dbReference type="InterPro" id="IPR000281">
    <property type="entry name" value="HTH_RpiR"/>
</dbReference>